<proteinExistence type="predicted"/>
<dbReference type="Proteomes" id="UP001153269">
    <property type="component" value="Unassembled WGS sequence"/>
</dbReference>
<reference evidence="1" key="1">
    <citation type="submission" date="2020-03" db="EMBL/GenBank/DDBJ databases">
        <authorList>
            <person name="Weist P."/>
        </authorList>
    </citation>
    <scope>NUCLEOTIDE SEQUENCE</scope>
</reference>
<name>A0A9N7Z474_PLEPL</name>
<accession>A0A9N7Z474</accession>
<evidence type="ECO:0000313" key="2">
    <source>
        <dbReference type="Proteomes" id="UP001153269"/>
    </source>
</evidence>
<gene>
    <name evidence="1" type="ORF">PLEPLA_LOCUS37144</name>
</gene>
<comment type="caution">
    <text evidence="1">The sequence shown here is derived from an EMBL/GenBank/DDBJ whole genome shotgun (WGS) entry which is preliminary data.</text>
</comment>
<organism evidence="1 2">
    <name type="scientific">Pleuronectes platessa</name>
    <name type="common">European plaice</name>
    <dbReference type="NCBI Taxonomy" id="8262"/>
    <lineage>
        <taxon>Eukaryota</taxon>
        <taxon>Metazoa</taxon>
        <taxon>Chordata</taxon>
        <taxon>Craniata</taxon>
        <taxon>Vertebrata</taxon>
        <taxon>Euteleostomi</taxon>
        <taxon>Actinopterygii</taxon>
        <taxon>Neopterygii</taxon>
        <taxon>Teleostei</taxon>
        <taxon>Neoteleostei</taxon>
        <taxon>Acanthomorphata</taxon>
        <taxon>Carangaria</taxon>
        <taxon>Pleuronectiformes</taxon>
        <taxon>Pleuronectoidei</taxon>
        <taxon>Pleuronectidae</taxon>
        <taxon>Pleuronectes</taxon>
    </lineage>
</organism>
<dbReference type="EMBL" id="CADEAL010004016">
    <property type="protein sequence ID" value="CAB1449461.1"/>
    <property type="molecule type" value="Genomic_DNA"/>
</dbReference>
<keyword evidence="2" id="KW-1185">Reference proteome</keyword>
<protein>
    <submittedName>
        <fullName evidence="1">Uncharacterized protein</fullName>
    </submittedName>
</protein>
<evidence type="ECO:0000313" key="1">
    <source>
        <dbReference type="EMBL" id="CAB1449461.1"/>
    </source>
</evidence>
<sequence>MARKEWRMAVEEEGGLVVVVVVVRQEQEHGSAFTCLRGKTLAGRFESKEEKSPFLPPLPPPPLHLLLGIGFGVRPSPPPYAGRHSSFRTTLSLSLVWSYTLKAMSPDAKHPGKVGRHQTMINTALRHLLEGDRGIIASR</sequence>
<dbReference type="AlphaFoldDB" id="A0A9N7Z474"/>